<evidence type="ECO:0000313" key="3">
    <source>
        <dbReference type="EMBL" id="EAL71091.1"/>
    </source>
</evidence>
<comment type="caution">
    <text evidence="2">The sequence shown here is derived from an EMBL/GenBank/DDBJ whole genome shotgun (WGS) entry which is preliminary data.</text>
</comment>
<evidence type="ECO:0000313" key="4">
    <source>
        <dbReference type="Proteomes" id="UP000002195"/>
    </source>
</evidence>
<dbReference type="Proteomes" id="UP000002195">
    <property type="component" value="Unassembled WGS sequence"/>
</dbReference>
<dbReference type="KEGG" id="ddi:DDB_G0273929"/>
<name>Q556N2_DICDI</name>
<dbReference type="GeneID" id="8618765"/>
<dbReference type="KEGG" id="ddi:DDB_G0272907"/>
<accession>Q556N2</accession>
<keyword evidence="1" id="KW-0732">Signal</keyword>
<reference evidence="2 4" key="2">
    <citation type="journal article" date="2005" name="Nature">
        <title>The genome of the social amoeba Dictyostelium discoideum.</title>
        <authorList>
            <consortium name="The Dictyostelium discoideum Sequencing Consortium"/>
            <person name="Eichinger L."/>
            <person name="Pachebat J.A."/>
            <person name="Glockner G."/>
            <person name="Rajandream M.A."/>
            <person name="Sucgang R."/>
            <person name="Berriman M."/>
            <person name="Song J."/>
            <person name="Olsen R."/>
            <person name="Szafranski K."/>
            <person name="Xu Q."/>
            <person name="Tunggal B."/>
            <person name="Kummerfeld S."/>
            <person name="Madera M."/>
            <person name="Konfortov B.A."/>
            <person name="Rivero F."/>
            <person name="Bankier A.T."/>
            <person name="Lehmann R."/>
            <person name="Hamlin N."/>
            <person name="Davies R."/>
            <person name="Gaudet P."/>
            <person name="Fey P."/>
            <person name="Pilcher K."/>
            <person name="Chen G."/>
            <person name="Saunders D."/>
            <person name="Sodergren E."/>
            <person name="Davis P."/>
            <person name="Kerhornou A."/>
            <person name="Nie X."/>
            <person name="Hall N."/>
            <person name="Anjard C."/>
            <person name="Hemphill L."/>
            <person name="Bason N."/>
            <person name="Farbrother P."/>
            <person name="Desany B."/>
            <person name="Just E."/>
            <person name="Morio T."/>
            <person name="Rost R."/>
            <person name="Churcher C."/>
            <person name="Cooper J."/>
            <person name="Haydock S."/>
            <person name="van Driessche N."/>
            <person name="Cronin A."/>
            <person name="Goodhead I."/>
            <person name="Muzny D."/>
            <person name="Mourier T."/>
            <person name="Pain A."/>
            <person name="Lu M."/>
            <person name="Harper D."/>
            <person name="Lindsay R."/>
            <person name="Hauser H."/>
            <person name="James K."/>
            <person name="Quiles M."/>
            <person name="Madan Babu M."/>
            <person name="Saito T."/>
            <person name="Buchrieser C."/>
            <person name="Wardroper A."/>
            <person name="Felder M."/>
            <person name="Thangavelu M."/>
            <person name="Johnson D."/>
            <person name="Knights A."/>
            <person name="Loulseged H."/>
            <person name="Mungall K."/>
            <person name="Oliver K."/>
            <person name="Price C."/>
            <person name="Quail M.A."/>
            <person name="Urushihara H."/>
            <person name="Hernandez J."/>
            <person name="Rabbinowitsch E."/>
            <person name="Steffen D."/>
            <person name="Sanders M."/>
            <person name="Ma J."/>
            <person name="Kohara Y."/>
            <person name="Sharp S."/>
            <person name="Simmonds M."/>
            <person name="Spiegler S."/>
            <person name="Tivey A."/>
            <person name="Sugano S."/>
            <person name="White B."/>
            <person name="Walker D."/>
            <person name="Woodward J."/>
            <person name="Winckler T."/>
            <person name="Tanaka Y."/>
            <person name="Shaulsky G."/>
            <person name="Schleicher M."/>
            <person name="Weinstock G."/>
            <person name="Rosenthal A."/>
            <person name="Cox E.C."/>
            <person name="Chisholm R.L."/>
            <person name="Gibbs R."/>
            <person name="Loomis W.F."/>
            <person name="Platzer M."/>
            <person name="Kay R.R."/>
            <person name="Williams J."/>
            <person name="Dear P.H."/>
            <person name="Noegel A.A."/>
            <person name="Barrell B."/>
            <person name="Kuspa A."/>
        </authorList>
    </citation>
    <scope>NUCLEOTIDE SEQUENCE [LARGE SCALE GENOMIC DNA]</scope>
    <source>
        <strain evidence="2 4">AX4</strain>
    </source>
</reference>
<feature type="chain" id="PRO_5011424126" evidence="1">
    <location>
        <begin position="23"/>
        <end position="98"/>
    </location>
</feature>
<keyword evidence="4" id="KW-1185">Reference proteome</keyword>
<gene>
    <name evidence="3" type="ORF">DDB_G0272907</name>
    <name evidence="2" type="ORF">DDB_G0273929</name>
</gene>
<dbReference type="RefSeq" id="XP_644323.1">
    <property type="nucleotide sequence ID" value="XM_639231.1"/>
</dbReference>
<sequence>MKYIKLIFIIICFYINYQSISSLGNQVSINEALVAIVIGEKVQLTTLFYNETLPLLKNLKKLEISNQEHPFPDKFNIPDKLSGVQFNSIFVPLSSIWF</sequence>
<dbReference type="HOGENOM" id="CLU_2337941_0_0_1"/>
<evidence type="ECO:0000313" key="2">
    <source>
        <dbReference type="EMBL" id="EAL70398.1"/>
    </source>
</evidence>
<proteinExistence type="predicted"/>
<dbReference type="GeneID" id="8619211"/>
<dbReference type="EMBL" id="AAFI02000011">
    <property type="protein sequence ID" value="EAL70398.1"/>
    <property type="molecule type" value="Genomic_DNA"/>
</dbReference>
<dbReference type="PaxDb" id="44689-DDB0203012"/>
<reference evidence="2 4" key="1">
    <citation type="journal article" date="2002" name="Nature">
        <title>Sequence and analysis of chromosome 2 of Dictyostelium discoideum.</title>
        <authorList>
            <consortium name="Dictyostelium Genome Sequencing Consortium"/>
            <person name="Glockner G."/>
            <person name="Eichinger L."/>
            <person name="Szafranski K."/>
            <person name="Pachebat J.A."/>
            <person name="Bankier A.T."/>
            <person name="Dear P.H."/>
            <person name="Lehmann R."/>
            <person name="Baumgart C."/>
            <person name="Parra G."/>
            <person name="Abril J.F."/>
            <person name="Guigo R."/>
            <person name="Kumpf K."/>
            <person name="Tunggal B."/>
            <person name="Cox E."/>
            <person name="Quail M.A."/>
            <person name="Platzer M."/>
            <person name="Rosenthal A."/>
            <person name="Noegel A.A."/>
        </authorList>
    </citation>
    <scope>NUCLEOTIDE SEQUENCE [LARGE SCALE GENOMIC DNA]</scope>
    <source>
        <strain evidence="2 4">AX4</strain>
    </source>
</reference>
<reference evidence="2" key="3">
    <citation type="submission" date="2009-08" db="EMBL/GenBank/DDBJ databases">
        <authorList>
            <consortium name="The Dictyostelium discoideum Sequencing Consortium"/>
            <person name="Eichinger L."/>
            <person name="Pachebat J.A."/>
            <person name="Gloeckner G."/>
            <person name="Rajandream M.-A."/>
            <person name="Sucgang R."/>
            <person name="Song J."/>
            <person name="Cox E.C."/>
            <person name="Tunggal B."/>
            <person name="Szafranski K."/>
            <person name="Konfortov B.A."/>
            <person name="Farbrother P."/>
            <person name="Bankier A.T."/>
            <person name="Lehmann R."/>
            <person name="Hamlin N."/>
            <person name="Xu Q."/>
            <person name="Davies R."/>
            <person name="Gaudet P."/>
            <person name="Fey P."/>
            <person name="Pilcher K."/>
            <person name="Chen G."/>
            <person name="Saunders D."/>
            <person name="Sodergren E."/>
            <person name="Davis P."/>
            <person name="Nie X."/>
            <person name="Kerhornou A."/>
            <person name="Hemphill L."/>
            <person name="Bason N."/>
            <person name="Berriman M."/>
            <person name="Desany B."/>
            <person name="Churcher C."/>
            <person name="Cooper J."/>
            <person name="van Driessche N."/>
            <person name="Cronin A."/>
            <person name="Goodhead I."/>
            <person name="Muzny D."/>
            <person name="Hall N."/>
            <person name="Harper D."/>
            <person name="Lindsay R."/>
            <person name="Hauser H."/>
            <person name="James K."/>
            <person name="Quiles M."/>
            <person name="Buchrieser C."/>
            <person name="Wardroper A."/>
            <person name="Thangavelu M."/>
            <person name="Johnson D."/>
            <person name="Knights A."/>
            <person name="Loulseged H."/>
            <person name="Mungall K."/>
            <person name="Price C."/>
            <person name="Ma J."/>
            <person name="Quail M."/>
            <person name="Hernandez J."/>
            <person name="Rabbinowitsch E."/>
            <person name="Steffen D."/>
            <person name="Sanders M."/>
            <person name="Weinstock G."/>
            <person name="Sharp S."/>
            <person name="Just E."/>
            <person name="Shaulsky G."/>
            <person name="Simmonds M."/>
            <person name="Tivey A."/>
            <person name="White B."/>
            <person name="Walker D."/>
            <person name="Woodward J."/>
            <person name="Winckler T."/>
            <person name="Schleicher M."/>
            <person name="Rosenthal A."/>
            <person name="Rivero F."/>
            <person name="Chisholm R.L."/>
            <person name="Gibbs R."/>
            <person name="Loomis W.F."/>
            <person name="Platzer M."/>
            <person name="Kay R.R."/>
            <person name="Williams J."/>
            <person name="Dear P.H."/>
            <person name="Noegel A.A."/>
            <person name="Barrell B."/>
            <person name="Kuspa A."/>
        </authorList>
    </citation>
    <scope>NUCLEOTIDE SEQUENCE</scope>
    <source>
        <strain evidence="2">AX4</strain>
    </source>
</reference>
<evidence type="ECO:0000256" key="1">
    <source>
        <dbReference type="SAM" id="SignalP"/>
    </source>
</evidence>
<dbReference type="VEuPathDB" id="AmoebaDB:DDB_G0272907"/>
<protein>
    <submittedName>
        <fullName evidence="2">Uncharacterized protein</fullName>
    </submittedName>
</protein>
<dbReference type="EMBL" id="AAFI02000009">
    <property type="protein sequence ID" value="EAL71091.1"/>
    <property type="molecule type" value="Genomic_DNA"/>
</dbReference>
<dbReference type="AlphaFoldDB" id="Q556N2"/>
<feature type="signal peptide" evidence="1">
    <location>
        <begin position="1"/>
        <end position="22"/>
    </location>
</feature>
<dbReference type="RefSeq" id="XP_645091.1">
    <property type="nucleotide sequence ID" value="XM_639999.1"/>
</dbReference>
<organism evidence="2 4">
    <name type="scientific">Dictyostelium discoideum</name>
    <name type="common">Social amoeba</name>
    <dbReference type="NCBI Taxonomy" id="44689"/>
    <lineage>
        <taxon>Eukaryota</taxon>
        <taxon>Amoebozoa</taxon>
        <taxon>Evosea</taxon>
        <taxon>Eumycetozoa</taxon>
        <taxon>Dictyostelia</taxon>
        <taxon>Dictyosteliales</taxon>
        <taxon>Dictyosteliaceae</taxon>
        <taxon>Dictyostelium</taxon>
    </lineage>
</organism>